<dbReference type="Pfam" id="PF17284">
    <property type="entry name" value="Spermine_synt_N"/>
    <property type="match status" value="1"/>
</dbReference>
<evidence type="ECO:0000313" key="8">
    <source>
        <dbReference type="EMBL" id="CAK9207849.1"/>
    </source>
</evidence>
<keyword evidence="2 6" id="KW-0808">Transferase</keyword>
<dbReference type="PANTHER" id="PTHR43317:SF1">
    <property type="entry name" value="THERMOSPERMINE SYNTHASE ACAULIS5"/>
    <property type="match status" value="1"/>
</dbReference>
<evidence type="ECO:0000259" key="7">
    <source>
        <dbReference type="PROSITE" id="PS51006"/>
    </source>
</evidence>
<evidence type="ECO:0000256" key="5">
    <source>
        <dbReference type="ARBA" id="ARBA00049721"/>
    </source>
</evidence>
<organism evidence="8 9">
    <name type="scientific">Sphagnum troendelagicum</name>
    <dbReference type="NCBI Taxonomy" id="128251"/>
    <lineage>
        <taxon>Eukaryota</taxon>
        <taxon>Viridiplantae</taxon>
        <taxon>Streptophyta</taxon>
        <taxon>Embryophyta</taxon>
        <taxon>Bryophyta</taxon>
        <taxon>Sphagnophytina</taxon>
        <taxon>Sphagnopsida</taxon>
        <taxon>Sphagnales</taxon>
        <taxon>Sphagnaceae</taxon>
        <taxon>Sphagnum</taxon>
    </lineage>
</organism>
<feature type="domain" description="PABS" evidence="7">
    <location>
        <begin position="59"/>
        <end position="296"/>
    </location>
</feature>
<reference evidence="8" key="1">
    <citation type="submission" date="2024-02" db="EMBL/GenBank/DDBJ databases">
        <authorList>
            <consortium name="ELIXIR-Norway"/>
            <consortium name="Elixir Norway"/>
        </authorList>
    </citation>
    <scope>NUCLEOTIDE SEQUENCE</scope>
</reference>
<proteinExistence type="inferred from homology"/>
<dbReference type="CDD" id="cd02440">
    <property type="entry name" value="AdoMet_MTases"/>
    <property type="match status" value="1"/>
</dbReference>
<evidence type="ECO:0000256" key="2">
    <source>
        <dbReference type="ARBA" id="ARBA00022679"/>
    </source>
</evidence>
<dbReference type="PANTHER" id="PTHR43317">
    <property type="entry name" value="THERMOSPERMINE SYNTHASE ACAULIS5"/>
    <property type="match status" value="1"/>
</dbReference>
<dbReference type="InterPro" id="IPR030374">
    <property type="entry name" value="PABS"/>
</dbReference>
<dbReference type="PROSITE" id="PS51006">
    <property type="entry name" value="PABS_2"/>
    <property type="match status" value="1"/>
</dbReference>
<dbReference type="EC" id="2.5.1.79" evidence="5"/>
<sequence length="367" mass="41898">MHTKIEIKHAQTSKHDSLHEKRGQKLVGLFNGMEKVKEKEEEEEHVKNCKQQQQQQRCSLWFEEEVERDLRWVYGISKILHIGASEFQTIELVQSVPFGKVLLLDGKLQSAELDEFVYHESIVHPALLYHSNPKSVFIMGGGEGSTAREALKHSCVKKVVMCDIDQEVVDFCRHHMTENAEAFSSPRLELVINDARAELESCNEKFDVIIGDLNDPVDGGPCFTLYTQSFYMNILKPKLNFGGILVTQAGPAGILSHREVYSSIYNTLRQTFKYVVPYAAHVPSFADTWGWVMASDQAFPMIKMEETNYRIQNRIQGELHFLDGQTLCAMLALNKHVWKTLAGETHIFTEDSARFIHGHGRAFKNQK</sequence>
<evidence type="ECO:0000256" key="1">
    <source>
        <dbReference type="ARBA" id="ARBA00007867"/>
    </source>
</evidence>
<dbReference type="InterPro" id="IPR035246">
    <property type="entry name" value="Spermidine_synt_N"/>
</dbReference>
<protein>
    <recommendedName>
        <fullName evidence="5">thermospermine synthase</fullName>
        <ecNumber evidence="5">2.5.1.79</ecNumber>
    </recommendedName>
</protein>
<dbReference type="SUPFAM" id="SSF53335">
    <property type="entry name" value="S-adenosyl-L-methionine-dependent methyltransferases"/>
    <property type="match status" value="1"/>
</dbReference>
<dbReference type="Pfam" id="PF01564">
    <property type="entry name" value="Spermine_synth"/>
    <property type="match status" value="1"/>
</dbReference>
<dbReference type="HAMAP" id="MF_00198">
    <property type="entry name" value="Spermidine_synth"/>
    <property type="match status" value="1"/>
</dbReference>
<comment type="similarity">
    <text evidence="1">Belongs to the spermidine/spermine synthase family.</text>
</comment>
<keyword evidence="9" id="KW-1185">Reference proteome</keyword>
<evidence type="ECO:0000256" key="6">
    <source>
        <dbReference type="PROSITE-ProRule" id="PRU00354"/>
    </source>
</evidence>
<dbReference type="Gene3D" id="3.40.50.150">
    <property type="entry name" value="Vaccinia Virus protein VP39"/>
    <property type="match status" value="1"/>
</dbReference>
<dbReference type="InterPro" id="IPR037163">
    <property type="entry name" value="Spermidine_synt_N_sf"/>
</dbReference>
<dbReference type="InterPro" id="IPR029063">
    <property type="entry name" value="SAM-dependent_MTases_sf"/>
</dbReference>
<dbReference type="Proteomes" id="UP001497512">
    <property type="component" value="Chromosome 16"/>
</dbReference>
<accession>A0ABP0TYU0</accession>
<dbReference type="InterPro" id="IPR001045">
    <property type="entry name" value="Spermi_synthase"/>
</dbReference>
<evidence type="ECO:0000256" key="3">
    <source>
        <dbReference type="ARBA" id="ARBA00023115"/>
    </source>
</evidence>
<dbReference type="Gene3D" id="2.30.140.10">
    <property type="entry name" value="Spermidine synthase, tetramerisation domain"/>
    <property type="match status" value="1"/>
</dbReference>
<evidence type="ECO:0000313" key="9">
    <source>
        <dbReference type="Proteomes" id="UP001497512"/>
    </source>
</evidence>
<name>A0ABP0TYU0_9BRYO</name>
<comment type="catalytic activity">
    <reaction evidence="4">
        <text>S-adenosyl 3-(methylsulfanyl)propylamine + spermidine = thermospermine + S-methyl-5'-thioadenosine + H(+)</text>
        <dbReference type="Rhea" id="RHEA:30515"/>
        <dbReference type="ChEBI" id="CHEBI:15378"/>
        <dbReference type="ChEBI" id="CHEBI:17509"/>
        <dbReference type="ChEBI" id="CHEBI:57443"/>
        <dbReference type="ChEBI" id="CHEBI:57834"/>
        <dbReference type="ChEBI" id="CHEBI:59903"/>
        <dbReference type="EC" id="2.5.1.79"/>
    </reaction>
</comment>
<evidence type="ECO:0000256" key="4">
    <source>
        <dbReference type="ARBA" id="ARBA00048874"/>
    </source>
</evidence>
<feature type="active site" description="Proton acceptor" evidence="6">
    <location>
        <position position="212"/>
    </location>
</feature>
<gene>
    <name evidence="8" type="ORF">CSSPTR1EN2_LOCUS9012</name>
</gene>
<dbReference type="EMBL" id="OZ019908">
    <property type="protein sequence ID" value="CAK9207849.1"/>
    <property type="molecule type" value="Genomic_DNA"/>
</dbReference>
<keyword evidence="3 6" id="KW-0620">Polyamine biosynthesis</keyword>